<name>A0ABW2VVX0_9ACTN</name>
<proteinExistence type="predicted"/>
<keyword evidence="3" id="KW-1185">Reference proteome</keyword>
<dbReference type="RefSeq" id="WP_381301393.1">
    <property type="nucleotide sequence ID" value="NZ_JBHTEC010000001.1"/>
</dbReference>
<gene>
    <name evidence="2" type="ORF">ACFQZP_37935</name>
</gene>
<protein>
    <submittedName>
        <fullName evidence="2">Uncharacterized protein</fullName>
    </submittedName>
</protein>
<dbReference type="EMBL" id="JBHTEC010000001">
    <property type="protein sequence ID" value="MFD0287358.1"/>
    <property type="molecule type" value="Genomic_DNA"/>
</dbReference>
<dbReference type="Proteomes" id="UP001596957">
    <property type="component" value="Unassembled WGS sequence"/>
</dbReference>
<accession>A0ABW2VVX0</accession>
<feature type="region of interest" description="Disordered" evidence="1">
    <location>
        <begin position="40"/>
        <end position="73"/>
    </location>
</feature>
<comment type="caution">
    <text evidence="2">The sequence shown here is derived from an EMBL/GenBank/DDBJ whole genome shotgun (WGS) entry which is preliminary data.</text>
</comment>
<reference evidence="3" key="1">
    <citation type="journal article" date="2019" name="Int. J. Syst. Evol. Microbiol.">
        <title>The Global Catalogue of Microorganisms (GCM) 10K type strain sequencing project: providing services to taxonomists for standard genome sequencing and annotation.</title>
        <authorList>
            <consortium name="The Broad Institute Genomics Platform"/>
            <consortium name="The Broad Institute Genome Sequencing Center for Infectious Disease"/>
            <person name="Wu L."/>
            <person name="Ma J."/>
        </authorList>
    </citation>
    <scope>NUCLEOTIDE SEQUENCE [LARGE SCALE GENOMIC DNA]</scope>
    <source>
        <strain evidence="3">CGMCC 4.7198</strain>
    </source>
</reference>
<evidence type="ECO:0000313" key="3">
    <source>
        <dbReference type="Proteomes" id="UP001596957"/>
    </source>
</evidence>
<evidence type="ECO:0000313" key="2">
    <source>
        <dbReference type="EMBL" id="MFD0287358.1"/>
    </source>
</evidence>
<evidence type="ECO:0000256" key="1">
    <source>
        <dbReference type="SAM" id="MobiDB-lite"/>
    </source>
</evidence>
<sequence>MTAAGERVFVSKWDGRPVHSCQLNFLIRPLTFDVVLPEPTRSTAGCPQESRRMRVWTSTTSARPGRPSSAVTR</sequence>
<organism evidence="2 3">
    <name type="scientific">Streptomyces lutosisoli</name>
    <dbReference type="NCBI Taxonomy" id="2665721"/>
    <lineage>
        <taxon>Bacteria</taxon>
        <taxon>Bacillati</taxon>
        <taxon>Actinomycetota</taxon>
        <taxon>Actinomycetes</taxon>
        <taxon>Kitasatosporales</taxon>
        <taxon>Streptomycetaceae</taxon>
        <taxon>Streptomyces</taxon>
    </lineage>
</organism>